<dbReference type="InterPro" id="IPR036102">
    <property type="entry name" value="OsmC/Ohrsf"/>
</dbReference>
<evidence type="ECO:0000313" key="2">
    <source>
        <dbReference type="Proteomes" id="UP000288725"/>
    </source>
</evidence>
<gene>
    <name evidence="1" type="ORF">VDGE_03902</name>
</gene>
<dbReference type="InterPro" id="IPR052924">
    <property type="entry name" value="OsmC/Ohr_hydroprdx_reductase"/>
</dbReference>
<name>A0A444S0S6_VERDA</name>
<comment type="caution">
    <text evidence="1">The sequence shown here is derived from an EMBL/GenBank/DDBJ whole genome shotgun (WGS) entry which is preliminary data.</text>
</comment>
<sequence length="220" mass="23598">MQPWSDTFAIRGKIPAIAAFSYLNVPIPLDRTHETCLSTASPASLSRGCSRSSPAVTSRLLSTSRPLNQTIALQINGQGSGAKQHVTIQGKPYSFTTDTYTTLGGEDSAPSPVSYSLASLTSCNQVTGGIVAKDHGVKLGKWDVSLEGVLPTAVLVGGEQGNPNWESVDLKVQVQTDIEGGDEAAEFKRFASEVERRCPITQLFKLSGVRYNSKWENLPL</sequence>
<dbReference type="Pfam" id="PF02566">
    <property type="entry name" value="OsmC"/>
    <property type="match status" value="1"/>
</dbReference>
<evidence type="ECO:0000313" key="1">
    <source>
        <dbReference type="EMBL" id="RXG47022.1"/>
    </source>
</evidence>
<protein>
    <recommendedName>
        <fullName evidence="3">OsmC family protein</fullName>
    </recommendedName>
</protein>
<accession>A0A444S0S6</accession>
<dbReference type="PANTHER" id="PTHR35368">
    <property type="entry name" value="HYDROPEROXIDE REDUCTASE"/>
    <property type="match status" value="1"/>
</dbReference>
<dbReference type="Proteomes" id="UP000288725">
    <property type="component" value="Chromosome 3"/>
</dbReference>
<organism evidence="1 2">
    <name type="scientific">Verticillium dahliae</name>
    <name type="common">Verticillium wilt</name>
    <dbReference type="NCBI Taxonomy" id="27337"/>
    <lineage>
        <taxon>Eukaryota</taxon>
        <taxon>Fungi</taxon>
        <taxon>Dikarya</taxon>
        <taxon>Ascomycota</taxon>
        <taxon>Pezizomycotina</taxon>
        <taxon>Sordariomycetes</taxon>
        <taxon>Hypocreomycetidae</taxon>
        <taxon>Glomerellales</taxon>
        <taxon>Plectosphaerellaceae</taxon>
        <taxon>Verticillium</taxon>
    </lineage>
</organism>
<reference evidence="1 2" key="1">
    <citation type="submission" date="2018-12" db="EMBL/GenBank/DDBJ databases">
        <title>Genome of Verticillium dahliae isolate Getta Getta.</title>
        <authorList>
            <person name="Gardiner D.M."/>
        </authorList>
    </citation>
    <scope>NUCLEOTIDE SEQUENCE [LARGE SCALE GENOMIC DNA]</scope>
    <source>
        <strain evidence="1 2">Getta Getta</strain>
    </source>
</reference>
<dbReference type="EMBL" id="RSDZ01000041">
    <property type="protein sequence ID" value="RXG47022.1"/>
    <property type="molecule type" value="Genomic_DNA"/>
</dbReference>
<dbReference type="SUPFAM" id="SSF82784">
    <property type="entry name" value="OsmC-like"/>
    <property type="match status" value="1"/>
</dbReference>
<dbReference type="InterPro" id="IPR003718">
    <property type="entry name" value="OsmC/Ohr_fam"/>
</dbReference>
<dbReference type="PANTHER" id="PTHR35368:SF1">
    <property type="entry name" value="HYDROPEROXIDE REDUCTASE"/>
    <property type="match status" value="1"/>
</dbReference>
<dbReference type="InterPro" id="IPR015946">
    <property type="entry name" value="KH_dom-like_a/b"/>
</dbReference>
<dbReference type="Gene3D" id="3.30.300.20">
    <property type="match status" value="1"/>
</dbReference>
<proteinExistence type="predicted"/>
<dbReference type="AlphaFoldDB" id="A0A444S0S6"/>
<evidence type="ECO:0008006" key="3">
    <source>
        <dbReference type="Google" id="ProtNLM"/>
    </source>
</evidence>